<protein>
    <submittedName>
        <fullName evidence="2">ParA family protein</fullName>
    </submittedName>
</protein>
<accession>A0A3A4NC82</accession>
<proteinExistence type="predicted"/>
<dbReference type="InterPro" id="IPR027417">
    <property type="entry name" value="P-loop_NTPase"/>
</dbReference>
<dbReference type="InterPro" id="IPR025669">
    <property type="entry name" value="AAA_dom"/>
</dbReference>
<organism evidence="2 3">
    <name type="scientific">Abyssobacteria bacterium (strain SURF_5)</name>
    <dbReference type="NCBI Taxonomy" id="2093360"/>
    <lineage>
        <taxon>Bacteria</taxon>
        <taxon>Pseudomonadati</taxon>
        <taxon>Candidatus Hydrogenedentota</taxon>
        <taxon>Candidatus Abyssobacteria</taxon>
    </lineage>
</organism>
<gene>
    <name evidence="2" type="ORF">C4520_17530</name>
</gene>
<evidence type="ECO:0000313" key="2">
    <source>
        <dbReference type="EMBL" id="RJP17122.1"/>
    </source>
</evidence>
<reference evidence="2 3" key="1">
    <citation type="journal article" date="2017" name="ISME J.">
        <title>Energy and carbon metabolisms in a deep terrestrial subsurface fluid microbial community.</title>
        <authorList>
            <person name="Momper L."/>
            <person name="Jungbluth S.P."/>
            <person name="Lee M.D."/>
            <person name="Amend J.P."/>
        </authorList>
    </citation>
    <scope>NUCLEOTIDE SEQUENCE [LARGE SCALE GENOMIC DNA]</scope>
    <source>
        <strain evidence="2">SURF_5</strain>
    </source>
</reference>
<dbReference type="EMBL" id="QZKU01000120">
    <property type="protein sequence ID" value="RJP17122.1"/>
    <property type="molecule type" value="Genomic_DNA"/>
</dbReference>
<dbReference type="Proteomes" id="UP000265882">
    <property type="component" value="Unassembled WGS sequence"/>
</dbReference>
<sequence>MPEEKLTSDIIQLWQDYLNTLFKEPSDKKFREFIMEIRKGYYPLEKNAIGKANELISNGIERFIGALRQLNETSSRNFLHIFSLLSYYISDPQSSPQKLLVNDLLMSLCALLYEDRKGKEIDKVKTPTRGNPTEERRKLSEKLAKRLSLQRSPLKISESLCDHFLKELCIAELAWPLQEKKAFWMSFCDILEKKRYCNTLIDDYVQGVTANLEYLEEPKKRARKTKIISVNSMKGGVGKTTLAFCIADLLLKEKKKVALVDFDFSGSLMSLLVPSNGEVASNKDYRRLFHLFGSKAEKKELRKTAKEIQRRYKADLTIWTNPASLVWQQMLSWRMSGNEKYLKDLLEELEATSRFDFIILDCSPGLVFGNEKLLNYLKVRNSALIIVSSSDALDIILNSYNMHWDVYYTLLFQDVHWIANKRIKPGPYPHFVDWLQAEVPKTESPDELGFINEMIDYYEYPEGGNKLIKNKLHFYSINFDKALAEFTQFDSFESEASTNRRFEKFIKTLSGIEDQIMKSGLIRILKDETI</sequence>
<comment type="caution">
    <text evidence="2">The sequence shown here is derived from an EMBL/GenBank/DDBJ whole genome shotgun (WGS) entry which is preliminary data.</text>
</comment>
<dbReference type="Gene3D" id="3.40.50.300">
    <property type="entry name" value="P-loop containing nucleotide triphosphate hydrolases"/>
    <property type="match status" value="1"/>
</dbReference>
<name>A0A3A4NC82_ABYX5</name>
<feature type="domain" description="AAA" evidence="1">
    <location>
        <begin position="225"/>
        <end position="386"/>
    </location>
</feature>
<dbReference type="PANTHER" id="PTHR13696">
    <property type="entry name" value="P-LOOP CONTAINING NUCLEOSIDE TRIPHOSPHATE HYDROLASE"/>
    <property type="match status" value="1"/>
</dbReference>
<dbReference type="AlphaFoldDB" id="A0A3A4NC82"/>
<dbReference type="InterPro" id="IPR050678">
    <property type="entry name" value="DNA_Partitioning_ATPase"/>
</dbReference>
<evidence type="ECO:0000259" key="1">
    <source>
        <dbReference type="Pfam" id="PF13614"/>
    </source>
</evidence>
<evidence type="ECO:0000313" key="3">
    <source>
        <dbReference type="Proteomes" id="UP000265882"/>
    </source>
</evidence>
<dbReference type="CDD" id="cd02042">
    <property type="entry name" value="ParAB_family"/>
    <property type="match status" value="1"/>
</dbReference>
<dbReference type="SUPFAM" id="SSF52540">
    <property type="entry name" value="P-loop containing nucleoside triphosphate hydrolases"/>
    <property type="match status" value="1"/>
</dbReference>
<dbReference type="PANTHER" id="PTHR13696:SF52">
    <property type="entry name" value="PARA FAMILY PROTEIN CT_582"/>
    <property type="match status" value="1"/>
</dbReference>
<dbReference type="Pfam" id="PF13614">
    <property type="entry name" value="AAA_31"/>
    <property type="match status" value="1"/>
</dbReference>